<dbReference type="GeneID" id="108558725"/>
<gene>
    <name evidence="5" type="primary">LOC108558725</name>
</gene>
<evidence type="ECO:0000259" key="3">
    <source>
        <dbReference type="PROSITE" id="PS51778"/>
    </source>
</evidence>
<dbReference type="PROSITE" id="PS51778">
    <property type="entry name" value="VAST"/>
    <property type="match status" value="1"/>
</dbReference>
<organism evidence="4 5">
    <name type="scientific">Nicrophorus vespilloides</name>
    <name type="common">Boreal carrion beetle</name>
    <dbReference type="NCBI Taxonomy" id="110193"/>
    <lineage>
        <taxon>Eukaryota</taxon>
        <taxon>Metazoa</taxon>
        <taxon>Ecdysozoa</taxon>
        <taxon>Arthropoda</taxon>
        <taxon>Hexapoda</taxon>
        <taxon>Insecta</taxon>
        <taxon>Pterygota</taxon>
        <taxon>Neoptera</taxon>
        <taxon>Endopterygota</taxon>
        <taxon>Coleoptera</taxon>
        <taxon>Polyphaga</taxon>
        <taxon>Staphyliniformia</taxon>
        <taxon>Silphidae</taxon>
        <taxon>Nicrophorinae</taxon>
        <taxon>Nicrophorus</taxon>
    </lineage>
</organism>
<dbReference type="PANTHER" id="PTHR23319:SF4">
    <property type="entry name" value="GRAM DOMAIN CONTAINING 1B, ISOFORM E"/>
    <property type="match status" value="1"/>
</dbReference>
<dbReference type="Pfam" id="PF16016">
    <property type="entry name" value="VASt"/>
    <property type="match status" value="1"/>
</dbReference>
<accession>A0ABM1M9G2</accession>
<dbReference type="RefSeq" id="XP_017771212.1">
    <property type="nucleotide sequence ID" value="XM_017915723.1"/>
</dbReference>
<feature type="domain" description="VASt" evidence="3">
    <location>
        <begin position="1"/>
        <end position="79"/>
    </location>
</feature>
<dbReference type="Proteomes" id="UP000695000">
    <property type="component" value="Unplaced"/>
</dbReference>
<keyword evidence="4" id="KW-1185">Reference proteome</keyword>
<evidence type="ECO:0000256" key="2">
    <source>
        <dbReference type="ARBA" id="ARBA00023136"/>
    </source>
</evidence>
<dbReference type="InterPro" id="IPR051482">
    <property type="entry name" value="Cholesterol_transport"/>
</dbReference>
<sequence length="79" mass="8961">MNEVISLHVDKLFTLLFTSSKFFLDFHEGRKTTDLKQTLWSIDAENIKSRVINLTVALNQPVGPKTAQVTEKQPTKSSK</sequence>
<evidence type="ECO:0000256" key="1">
    <source>
        <dbReference type="ARBA" id="ARBA00004370"/>
    </source>
</evidence>
<evidence type="ECO:0000313" key="4">
    <source>
        <dbReference type="Proteomes" id="UP000695000"/>
    </source>
</evidence>
<protein>
    <submittedName>
        <fullName evidence="5">GRAM domain-containing protein 1C-like</fullName>
    </submittedName>
</protein>
<keyword evidence="2" id="KW-0472">Membrane</keyword>
<reference evidence="5" key="1">
    <citation type="submission" date="2025-08" db="UniProtKB">
        <authorList>
            <consortium name="RefSeq"/>
        </authorList>
    </citation>
    <scope>IDENTIFICATION</scope>
    <source>
        <tissue evidence="5">Whole Larva</tissue>
    </source>
</reference>
<name>A0ABM1M9G2_NICVS</name>
<proteinExistence type="predicted"/>
<evidence type="ECO:0000313" key="5">
    <source>
        <dbReference type="RefSeq" id="XP_017771212.1"/>
    </source>
</evidence>
<dbReference type="InterPro" id="IPR031968">
    <property type="entry name" value="VASt"/>
</dbReference>
<dbReference type="PANTHER" id="PTHR23319">
    <property type="entry name" value="GRAM DOMAIN CONTAINING 1B, ISOFORM E"/>
    <property type="match status" value="1"/>
</dbReference>
<comment type="subcellular location">
    <subcellularLocation>
        <location evidence="1">Membrane</location>
    </subcellularLocation>
</comment>